<dbReference type="AlphaFoldDB" id="A0A9P1IYW7"/>
<reference evidence="4" key="1">
    <citation type="submission" date="2022-11" db="EMBL/GenBank/DDBJ databases">
        <authorList>
            <person name="Kikuchi T."/>
        </authorList>
    </citation>
    <scope>NUCLEOTIDE SEQUENCE</scope>
    <source>
        <strain evidence="4">PS1010</strain>
    </source>
</reference>
<organism evidence="4 5">
    <name type="scientific">Caenorhabditis angaria</name>
    <dbReference type="NCBI Taxonomy" id="860376"/>
    <lineage>
        <taxon>Eukaryota</taxon>
        <taxon>Metazoa</taxon>
        <taxon>Ecdysozoa</taxon>
        <taxon>Nematoda</taxon>
        <taxon>Chromadorea</taxon>
        <taxon>Rhabditida</taxon>
        <taxon>Rhabditina</taxon>
        <taxon>Rhabditomorpha</taxon>
        <taxon>Rhabditoidea</taxon>
        <taxon>Rhabditidae</taxon>
        <taxon>Peloderinae</taxon>
        <taxon>Caenorhabditis</taxon>
    </lineage>
</organism>
<keyword evidence="1" id="KW-0472">Membrane</keyword>
<feature type="transmembrane region" description="Helical" evidence="1">
    <location>
        <begin position="129"/>
        <end position="146"/>
    </location>
</feature>
<keyword evidence="1" id="KW-1133">Transmembrane helix</keyword>
<dbReference type="GO" id="GO:0000271">
    <property type="term" value="P:polysaccharide biosynthetic process"/>
    <property type="evidence" value="ECO:0007669"/>
    <property type="project" value="TreeGrafter"/>
</dbReference>
<evidence type="ECO:0000256" key="1">
    <source>
        <dbReference type="SAM" id="Phobius"/>
    </source>
</evidence>
<dbReference type="InterPro" id="IPR043968">
    <property type="entry name" value="SGNH"/>
</dbReference>
<dbReference type="Proteomes" id="UP001152747">
    <property type="component" value="Unassembled WGS sequence"/>
</dbReference>
<proteinExistence type="predicted"/>
<name>A0A9P1IYW7_9PELO</name>
<sequence>MDFWVLISFLVYFWADNEPKNENEDEENQTELLISEKSENLANEQMSYENTQTWLLLVTIFMLFVGFEYPERIVRIFVTIITALLISISENNAILSNRKMIYIGNISYSLYLIHWPIYCYSKFYELPKLPFLCLSIFLGILIYETYEKWYTTKLTRTSQCILSTILLAFCISAIWREDIHEKYSRLTGKIEIFDKDSIFLAGNSKNLSLEEIMNLNTVWTKKELDFLTYEVCDYKKPRLAPFGLCEFKNLSSTAPLKILIIGNSYATNMAPILLKSCAKKSNQIWLASLPGCQFLHTEYDRKGCSKILDIPDETVEKMQFDYIFLISKCGQLCDPIKEPMEIDVQIEFGKSQIEKFKKFVKRKIFILNAIVHPKHMVLLNNYLANHTSFDEIDKIYSKEISGDKKLGIERLRKIGEFCGEKCEFFDALSNFPKNPYSPDKSVRFFDERGLYYVNGAGHFPPYSWPKIQPVFDAICEKL</sequence>
<dbReference type="GO" id="GO:0016020">
    <property type="term" value="C:membrane"/>
    <property type="evidence" value="ECO:0007669"/>
    <property type="project" value="TreeGrafter"/>
</dbReference>
<feature type="signal peptide" evidence="2">
    <location>
        <begin position="1"/>
        <end position="15"/>
    </location>
</feature>
<dbReference type="EMBL" id="CANHGI010000005">
    <property type="protein sequence ID" value="CAI5452647.1"/>
    <property type="molecule type" value="Genomic_DNA"/>
</dbReference>
<dbReference type="PANTHER" id="PTHR23028">
    <property type="entry name" value="ACETYLTRANSFERASE"/>
    <property type="match status" value="1"/>
</dbReference>
<feature type="domain" description="SGNH" evidence="3">
    <location>
        <begin position="232"/>
        <end position="432"/>
    </location>
</feature>
<dbReference type="Pfam" id="PF19040">
    <property type="entry name" value="SGNH"/>
    <property type="match status" value="1"/>
</dbReference>
<feature type="transmembrane region" description="Helical" evidence="1">
    <location>
        <begin position="158"/>
        <end position="175"/>
    </location>
</feature>
<gene>
    <name evidence="4" type="ORF">CAMP_LOCUS15284</name>
</gene>
<evidence type="ECO:0000313" key="5">
    <source>
        <dbReference type="Proteomes" id="UP001152747"/>
    </source>
</evidence>
<dbReference type="PANTHER" id="PTHR23028:SF127">
    <property type="entry name" value="ACYL_TRANSF_3 DOMAIN-CONTAINING PROTEIN-RELATED"/>
    <property type="match status" value="1"/>
</dbReference>
<keyword evidence="1" id="KW-0812">Transmembrane</keyword>
<feature type="chain" id="PRO_5040214568" description="SGNH domain-containing protein" evidence="2">
    <location>
        <begin position="16"/>
        <end position="478"/>
    </location>
</feature>
<feature type="transmembrane region" description="Helical" evidence="1">
    <location>
        <begin position="73"/>
        <end position="88"/>
    </location>
</feature>
<protein>
    <recommendedName>
        <fullName evidence="3">SGNH domain-containing protein</fullName>
    </recommendedName>
</protein>
<keyword evidence="2" id="KW-0732">Signal</keyword>
<dbReference type="OrthoDB" id="5877130at2759"/>
<evidence type="ECO:0000313" key="4">
    <source>
        <dbReference type="EMBL" id="CAI5452647.1"/>
    </source>
</evidence>
<comment type="caution">
    <text evidence="4">The sequence shown here is derived from an EMBL/GenBank/DDBJ whole genome shotgun (WGS) entry which is preliminary data.</text>
</comment>
<keyword evidence="5" id="KW-1185">Reference proteome</keyword>
<dbReference type="InterPro" id="IPR050879">
    <property type="entry name" value="Acyltransferase_3"/>
</dbReference>
<evidence type="ECO:0000259" key="3">
    <source>
        <dbReference type="Pfam" id="PF19040"/>
    </source>
</evidence>
<accession>A0A9P1IYW7</accession>
<feature type="transmembrane region" description="Helical" evidence="1">
    <location>
        <begin position="100"/>
        <end position="117"/>
    </location>
</feature>
<evidence type="ECO:0000256" key="2">
    <source>
        <dbReference type="SAM" id="SignalP"/>
    </source>
</evidence>